<proteinExistence type="inferred from homology"/>
<evidence type="ECO:0000256" key="5">
    <source>
        <dbReference type="HAMAP-Rule" id="MF_02070"/>
    </source>
</evidence>
<sequence>MDHQLIKGIPFSTLEYEKAISLLKGWLHEKQEKPRFVVTANPEIVMSAKENTATSKQFKKMLLSADLITADGIGVIIGSRILKGTLKERVTGADLTRDLIKCCNENGYRVFLFGAAPESNEKALEKLKEQNPYAHFKGQHGFVNGEEIEEVKAQIKQFNPHLLLVGLGSPKQEEFIYDNLQTLNVPLSIGIGGMIDIISGTVKRAPKIMRDTGTEWLYRLMSQPKRIKRQLVLPKFLLSVMAERIKGITN</sequence>
<dbReference type="EC" id="2.4.1.187" evidence="5"/>
<dbReference type="GO" id="GO:0047244">
    <property type="term" value="F:N-acetylglucosaminyldiphosphoundecaprenol N-acetyl-beta-D-mannosaminyltransferase activity"/>
    <property type="evidence" value="ECO:0007669"/>
    <property type="project" value="UniProtKB-UniRule"/>
</dbReference>
<dbReference type="EMBL" id="NUJQ01000026">
    <property type="protein sequence ID" value="PGQ07120.1"/>
    <property type="molecule type" value="Genomic_DNA"/>
</dbReference>
<keyword evidence="3 5" id="KW-0777">Teichoic acid biosynthesis</keyword>
<dbReference type="NCBIfam" id="TIGR00696">
    <property type="entry name" value="wecG_tagA_cpsF"/>
    <property type="match status" value="1"/>
</dbReference>
<protein>
    <recommendedName>
        <fullName evidence="5">N-acetylglucosaminyldiphosphoundecaprenol N-acetyl-beta-D-mannosaminyltransferase</fullName>
        <ecNumber evidence="5">2.4.1.187</ecNumber>
    </recommendedName>
    <alternativeName>
        <fullName evidence="5">N-acetylmannosaminyltransferase</fullName>
    </alternativeName>
    <alternativeName>
        <fullName evidence="5">UDP-N-acetylmannosamine transferase</fullName>
    </alternativeName>
    <alternativeName>
        <fullName evidence="5">UDP-N-acetylmannosamine:N-acetylglucosaminyl pyrophosphorylundecaprenol N-acetylmannosaminyltransferase</fullName>
    </alternativeName>
</protein>
<dbReference type="UniPathway" id="UPA00632"/>
<keyword evidence="2 5" id="KW-0808">Transferase</keyword>
<dbReference type="Pfam" id="PF03808">
    <property type="entry name" value="Glyco_tran_WecG"/>
    <property type="match status" value="1"/>
</dbReference>
<dbReference type="PANTHER" id="PTHR34136">
    <property type="match status" value="1"/>
</dbReference>
<reference evidence="6 7" key="1">
    <citation type="submission" date="2017-09" db="EMBL/GenBank/DDBJ databases">
        <title>Large-scale bioinformatics analysis of Bacillus genomes uncovers conserved roles of natural products in bacterial physiology.</title>
        <authorList>
            <consortium name="Agbiome Team Llc"/>
            <person name="Bleich R.M."/>
            <person name="Grubbs K.J."/>
            <person name="Santa Maria K.C."/>
            <person name="Allen S.E."/>
            <person name="Farag S."/>
            <person name="Shank E.A."/>
            <person name="Bowers A."/>
        </authorList>
    </citation>
    <scope>NUCLEOTIDE SEQUENCE [LARGE SCALE GENOMIC DNA]</scope>
    <source>
        <strain evidence="6 7">AFS046104</strain>
    </source>
</reference>
<comment type="similarity">
    <text evidence="5">Belongs to the glycosyltransferase 26 family. TagA/TarA subfamily.</text>
</comment>
<dbReference type="AlphaFoldDB" id="A0A2B8SUQ9"/>
<comment type="caution">
    <text evidence="6">The sequence shown here is derived from an EMBL/GenBank/DDBJ whole genome shotgun (WGS) entry which is preliminary data.</text>
</comment>
<keyword evidence="4 5" id="KW-0961">Cell wall biogenesis/degradation</keyword>
<comment type="catalytic activity">
    <reaction evidence="5">
        <text>UDP-N-acetyl-alpha-D-mannosamine + N-acetyl-alpha-D-glucosaminyl-di-trans,octa-cis-undecaprenyl diphosphate = N-acetyl-beta-D-mannosaminyl-(1-&gt;4)-N-acetyl-alpha-D-glucosaminyl di-trans,octa-cis-undecaprenyl diphosphate + UDP + H(+)</text>
        <dbReference type="Rhea" id="RHEA:16053"/>
        <dbReference type="ChEBI" id="CHEBI:15378"/>
        <dbReference type="ChEBI" id="CHEBI:58223"/>
        <dbReference type="ChEBI" id="CHEBI:62959"/>
        <dbReference type="ChEBI" id="CHEBI:68623"/>
        <dbReference type="ChEBI" id="CHEBI:132210"/>
        <dbReference type="EC" id="2.4.1.187"/>
    </reaction>
</comment>
<keyword evidence="1 5" id="KW-0328">Glycosyltransferase</keyword>
<gene>
    <name evidence="6" type="ORF">COA08_19660</name>
</gene>
<evidence type="ECO:0000313" key="7">
    <source>
        <dbReference type="Proteomes" id="UP000221438"/>
    </source>
</evidence>
<dbReference type="CDD" id="cd06533">
    <property type="entry name" value="Glyco_transf_WecG_TagA"/>
    <property type="match status" value="1"/>
</dbReference>
<dbReference type="Proteomes" id="UP000221438">
    <property type="component" value="Unassembled WGS sequence"/>
</dbReference>
<dbReference type="InterPro" id="IPR034714">
    <property type="entry name" value="TagA_TarA"/>
</dbReference>
<dbReference type="InterPro" id="IPR004629">
    <property type="entry name" value="WecG_TagA_CpsF"/>
</dbReference>
<dbReference type="HAMAP" id="MF_02070">
    <property type="entry name" value="TagA_TarA"/>
    <property type="match status" value="1"/>
</dbReference>
<name>A0A2B8SUQ9_BACCE</name>
<evidence type="ECO:0000256" key="3">
    <source>
        <dbReference type="ARBA" id="ARBA00022944"/>
    </source>
</evidence>
<evidence type="ECO:0000256" key="2">
    <source>
        <dbReference type="ARBA" id="ARBA00022679"/>
    </source>
</evidence>
<evidence type="ECO:0000256" key="4">
    <source>
        <dbReference type="ARBA" id="ARBA00023316"/>
    </source>
</evidence>
<dbReference type="GO" id="GO:0071555">
    <property type="term" value="P:cell wall organization"/>
    <property type="evidence" value="ECO:0007669"/>
    <property type="project" value="UniProtKB-KW"/>
</dbReference>
<dbReference type="RefSeq" id="WP_097829445.1">
    <property type="nucleotide sequence ID" value="NZ_NTUE01000018.1"/>
</dbReference>
<comment type="function">
    <text evidence="5">Catalyzes the conversion of GlcNAc-PP-undecaprenol into ManNAc-GlcNAc-PP-undecaprenol, the first committed lipid intermediate in the de novo synthesis of teichoic acid.</text>
</comment>
<evidence type="ECO:0000256" key="1">
    <source>
        <dbReference type="ARBA" id="ARBA00022676"/>
    </source>
</evidence>
<comment type="pathway">
    <text evidence="5">Cell wall biogenesis; teichoic acid biosynthesis.</text>
</comment>
<organism evidence="6 7">
    <name type="scientific">Bacillus cereus</name>
    <dbReference type="NCBI Taxonomy" id="1396"/>
    <lineage>
        <taxon>Bacteria</taxon>
        <taxon>Bacillati</taxon>
        <taxon>Bacillota</taxon>
        <taxon>Bacilli</taxon>
        <taxon>Bacillales</taxon>
        <taxon>Bacillaceae</taxon>
        <taxon>Bacillus</taxon>
        <taxon>Bacillus cereus group</taxon>
    </lineage>
</organism>
<dbReference type="PANTHER" id="PTHR34136:SF1">
    <property type="entry name" value="UDP-N-ACETYL-D-MANNOSAMINURONIC ACID TRANSFERASE"/>
    <property type="match status" value="1"/>
</dbReference>
<accession>A0A2B8SUQ9</accession>
<evidence type="ECO:0000313" key="6">
    <source>
        <dbReference type="EMBL" id="PGQ07120.1"/>
    </source>
</evidence>
<dbReference type="GO" id="GO:0019350">
    <property type="term" value="P:teichoic acid biosynthetic process"/>
    <property type="evidence" value="ECO:0007669"/>
    <property type="project" value="UniProtKB-UniRule"/>
</dbReference>